<gene>
    <name evidence="4" type="ORF">F511_12068</name>
</gene>
<dbReference type="PANTHER" id="PTHR43049:SF1">
    <property type="entry name" value="EARLY ENDOSOME ANTIGEN"/>
    <property type="match status" value="1"/>
</dbReference>
<feature type="compositionally biased region" description="Basic and acidic residues" evidence="2">
    <location>
        <begin position="1"/>
        <end position="15"/>
    </location>
</feature>
<dbReference type="AlphaFoldDB" id="A0A2Z7ACH2"/>
<sequence length="540" mass="61938">MAKVADDFERNEAAIKDNNPNTETISFADKRPTVVEHTDWNPEPTRELLETQDKVKELENELVIISVLLKNSEFENVNLKKELFLLKKRYQESVENHEGICFEHERMLEHNSEGEVRHNLELTSLQDALKGQELKTKELTDVKEAFACLSLDLKTSRNVEDLKLDLQISVDEAGRFEELHRRSTLLAASETKKVLELERLLKLAKSNALEMQIQMVIFQDELKILYESIAENQKLEELLKRTTAELSTVQGELELSQSQVQDFKRRLASKEVLISDITQESEPARVVEFKVEEDISSFENLTSSTQQSLQEKVSHLEDIKLKLKEKDSYVKQLEEHLKNHETKMKIMQEELSKSNLEVKLEDAVTDQASSMTHIKELEDKLQQSDLNVRKTDSRFSQAIVNSKELEQKLKTFVVALQEKKFSGQDIEELTRSFASEGQKLQSQLSAVLEENNLLHETCKSFKTDILTVIGHLKKHLKEKNSNKYASEARMECEGKHTSTQALPPNTPLHGTKVSQMTTLKFFYGLALVSVVIGIILGKKY</sequence>
<evidence type="ECO:0000313" key="4">
    <source>
        <dbReference type="EMBL" id="KZV16612.1"/>
    </source>
</evidence>
<evidence type="ECO:0000313" key="5">
    <source>
        <dbReference type="Proteomes" id="UP000250235"/>
    </source>
</evidence>
<dbReference type="PANTHER" id="PTHR43049">
    <property type="entry name" value="EARLY ENDOSOME ANTIGEN"/>
    <property type="match status" value="1"/>
</dbReference>
<accession>A0A2Z7ACH2</accession>
<dbReference type="EMBL" id="KV019034">
    <property type="protein sequence ID" value="KZV16612.1"/>
    <property type="molecule type" value="Genomic_DNA"/>
</dbReference>
<proteinExistence type="predicted"/>
<feature type="region of interest" description="Disordered" evidence="2">
    <location>
        <begin position="1"/>
        <end position="25"/>
    </location>
</feature>
<dbReference type="SUPFAM" id="SSF57997">
    <property type="entry name" value="Tropomyosin"/>
    <property type="match status" value="1"/>
</dbReference>
<protein>
    <submittedName>
        <fullName evidence="4">Uncharacterized protein</fullName>
    </submittedName>
</protein>
<name>A0A2Z7ACH2_9LAMI</name>
<organism evidence="4 5">
    <name type="scientific">Dorcoceras hygrometricum</name>
    <dbReference type="NCBI Taxonomy" id="472368"/>
    <lineage>
        <taxon>Eukaryota</taxon>
        <taxon>Viridiplantae</taxon>
        <taxon>Streptophyta</taxon>
        <taxon>Embryophyta</taxon>
        <taxon>Tracheophyta</taxon>
        <taxon>Spermatophyta</taxon>
        <taxon>Magnoliopsida</taxon>
        <taxon>eudicotyledons</taxon>
        <taxon>Gunneridae</taxon>
        <taxon>Pentapetalae</taxon>
        <taxon>asterids</taxon>
        <taxon>lamiids</taxon>
        <taxon>Lamiales</taxon>
        <taxon>Gesneriaceae</taxon>
        <taxon>Didymocarpoideae</taxon>
        <taxon>Trichosporeae</taxon>
        <taxon>Loxocarpinae</taxon>
        <taxon>Dorcoceras</taxon>
    </lineage>
</organism>
<dbReference type="OrthoDB" id="770890at2759"/>
<feature type="coiled-coil region" evidence="1">
    <location>
        <begin position="306"/>
        <end position="394"/>
    </location>
</feature>
<keyword evidence="1" id="KW-0175">Coiled coil</keyword>
<keyword evidence="3" id="KW-0472">Membrane</keyword>
<evidence type="ECO:0000256" key="2">
    <source>
        <dbReference type="SAM" id="MobiDB-lite"/>
    </source>
</evidence>
<keyword evidence="5" id="KW-1185">Reference proteome</keyword>
<evidence type="ECO:0000256" key="1">
    <source>
        <dbReference type="SAM" id="Coils"/>
    </source>
</evidence>
<keyword evidence="3" id="KW-1133">Transmembrane helix</keyword>
<feature type="transmembrane region" description="Helical" evidence="3">
    <location>
        <begin position="521"/>
        <end position="537"/>
    </location>
</feature>
<keyword evidence="3" id="KW-0812">Transmembrane</keyword>
<evidence type="ECO:0000256" key="3">
    <source>
        <dbReference type="SAM" id="Phobius"/>
    </source>
</evidence>
<reference evidence="4 5" key="1">
    <citation type="journal article" date="2015" name="Proc. Natl. Acad. Sci. U.S.A.">
        <title>The resurrection genome of Boea hygrometrica: A blueprint for survival of dehydration.</title>
        <authorList>
            <person name="Xiao L."/>
            <person name="Yang G."/>
            <person name="Zhang L."/>
            <person name="Yang X."/>
            <person name="Zhao S."/>
            <person name="Ji Z."/>
            <person name="Zhou Q."/>
            <person name="Hu M."/>
            <person name="Wang Y."/>
            <person name="Chen M."/>
            <person name="Xu Y."/>
            <person name="Jin H."/>
            <person name="Xiao X."/>
            <person name="Hu G."/>
            <person name="Bao F."/>
            <person name="Hu Y."/>
            <person name="Wan P."/>
            <person name="Li L."/>
            <person name="Deng X."/>
            <person name="Kuang T."/>
            <person name="Xiang C."/>
            <person name="Zhu J.K."/>
            <person name="Oliver M.J."/>
            <person name="He Y."/>
        </authorList>
    </citation>
    <scope>NUCLEOTIDE SEQUENCE [LARGE SCALE GENOMIC DNA]</scope>
    <source>
        <strain evidence="5">cv. XS01</strain>
    </source>
</reference>
<dbReference type="Proteomes" id="UP000250235">
    <property type="component" value="Unassembled WGS sequence"/>
</dbReference>